<feature type="region of interest" description="Disordered" evidence="1">
    <location>
        <begin position="1"/>
        <end position="23"/>
    </location>
</feature>
<protein>
    <recommendedName>
        <fullName evidence="2">Rab-GAP TBC domain-containing protein</fullName>
    </recommendedName>
</protein>
<sequence>MSDTDSTQESTSVTPYRQTDSHGICDYEFHPTATLDAPLKKFTSQPQRLPNLVSEEPDTNLEVQKVYAFLDQVGIPADGFTEGWDCTEDSKRISAQFVGYQNQRSKDQQSTDVSEPQLHVLRDADRYGFFSRSKPKALVQLQSASFFPSTSAFTYSSSPDPMTPETREEPEVDNQIESRRISKWSAMLEGDVRDGGSNILSFRLSNYWNSHREKFIKRCYKGIPDRWRRGGWDLLIREFGDKIGWDKGQSADRLYERYAEASMISSDHDVQIDLDVRRTVDGHIFCYTPYGQDQRALFQVLHAFASYCETCGYCREMGPIAATLLNYFDVEMAYLCMVRLHDWYNFHEIFAAGFPGLAESFYIQERLIEYLLPDVYQTFVQQKIKSSSYATKWYLTLFTGTVPFQAQLRLWDVFFLRGMDVLILASVSIIYALRNEIGPGNTRETIQTKLSFGFGLESKSISLWIRSIRKLAERKDVRKLVKASRLEWNAGTDRKSLKR</sequence>
<dbReference type="STRING" id="747676.F4R900"/>
<dbReference type="Gene3D" id="1.10.472.80">
    <property type="entry name" value="Ypt/Rab-GAP domain of gyp1p, domain 3"/>
    <property type="match status" value="1"/>
</dbReference>
<keyword evidence="4" id="KW-1185">Reference proteome</keyword>
<dbReference type="RefSeq" id="XP_007405500.1">
    <property type="nucleotide sequence ID" value="XM_007405438.1"/>
</dbReference>
<dbReference type="Proteomes" id="UP000001072">
    <property type="component" value="Unassembled WGS sequence"/>
</dbReference>
<dbReference type="FunCoup" id="F4R900">
    <property type="interactions" value="2"/>
</dbReference>
<dbReference type="SUPFAM" id="SSF47923">
    <property type="entry name" value="Ypt/Rab-GAP domain of gyp1p"/>
    <property type="match status" value="2"/>
</dbReference>
<dbReference type="InParanoid" id="F4R900"/>
<dbReference type="KEGG" id="mlr:MELLADRAFT_92261"/>
<dbReference type="Gene3D" id="1.10.8.270">
    <property type="entry name" value="putative rabgap domain of human tbc1 domain family member 14 like domains"/>
    <property type="match status" value="1"/>
</dbReference>
<dbReference type="SMART" id="SM00164">
    <property type="entry name" value="TBC"/>
    <property type="match status" value="1"/>
</dbReference>
<evidence type="ECO:0000313" key="4">
    <source>
        <dbReference type="Proteomes" id="UP000001072"/>
    </source>
</evidence>
<dbReference type="GeneID" id="18936184"/>
<dbReference type="eggNOG" id="KOG1102">
    <property type="taxonomic scope" value="Eukaryota"/>
</dbReference>
<proteinExistence type="predicted"/>
<dbReference type="EMBL" id="GL883093">
    <property type="protein sequence ID" value="EGG10898.1"/>
    <property type="molecule type" value="Genomic_DNA"/>
</dbReference>
<dbReference type="GO" id="GO:0005096">
    <property type="term" value="F:GTPase activator activity"/>
    <property type="evidence" value="ECO:0007669"/>
    <property type="project" value="TreeGrafter"/>
</dbReference>
<organism evidence="4">
    <name type="scientific">Melampsora larici-populina (strain 98AG31 / pathotype 3-4-7)</name>
    <name type="common">Poplar leaf rust fungus</name>
    <dbReference type="NCBI Taxonomy" id="747676"/>
    <lineage>
        <taxon>Eukaryota</taxon>
        <taxon>Fungi</taxon>
        <taxon>Dikarya</taxon>
        <taxon>Basidiomycota</taxon>
        <taxon>Pucciniomycotina</taxon>
        <taxon>Pucciniomycetes</taxon>
        <taxon>Pucciniales</taxon>
        <taxon>Melampsoraceae</taxon>
        <taxon>Melampsora</taxon>
    </lineage>
</organism>
<feature type="domain" description="Rab-GAP TBC" evidence="2">
    <location>
        <begin position="222"/>
        <end position="418"/>
    </location>
</feature>
<evidence type="ECO:0000259" key="2">
    <source>
        <dbReference type="PROSITE" id="PS50086"/>
    </source>
</evidence>
<dbReference type="Pfam" id="PF00566">
    <property type="entry name" value="RabGAP-TBC"/>
    <property type="match status" value="1"/>
</dbReference>
<reference evidence="4" key="1">
    <citation type="journal article" date="2011" name="Proc. Natl. Acad. Sci. U.S.A.">
        <title>Obligate biotrophy features unraveled by the genomic analysis of rust fungi.</title>
        <authorList>
            <person name="Duplessis S."/>
            <person name="Cuomo C.A."/>
            <person name="Lin Y.-C."/>
            <person name="Aerts A."/>
            <person name="Tisserant E."/>
            <person name="Veneault-Fourrey C."/>
            <person name="Joly D.L."/>
            <person name="Hacquard S."/>
            <person name="Amselem J."/>
            <person name="Cantarel B.L."/>
            <person name="Chiu R."/>
            <person name="Coutinho P.M."/>
            <person name="Feau N."/>
            <person name="Field M."/>
            <person name="Frey P."/>
            <person name="Gelhaye E."/>
            <person name="Goldberg J."/>
            <person name="Grabherr M.G."/>
            <person name="Kodira C.D."/>
            <person name="Kohler A."/>
            <person name="Kuees U."/>
            <person name="Lindquist E.A."/>
            <person name="Lucas S.M."/>
            <person name="Mago R."/>
            <person name="Mauceli E."/>
            <person name="Morin E."/>
            <person name="Murat C."/>
            <person name="Pangilinan J.L."/>
            <person name="Park R."/>
            <person name="Pearson M."/>
            <person name="Quesneville H."/>
            <person name="Rouhier N."/>
            <person name="Sakthikumar S."/>
            <person name="Salamov A.A."/>
            <person name="Schmutz J."/>
            <person name="Selles B."/>
            <person name="Shapiro H."/>
            <person name="Tanguay P."/>
            <person name="Tuskan G.A."/>
            <person name="Henrissat B."/>
            <person name="Van de Peer Y."/>
            <person name="Rouze P."/>
            <person name="Ellis J.G."/>
            <person name="Dodds P.N."/>
            <person name="Schein J.E."/>
            <person name="Zhong S."/>
            <person name="Hamelin R.C."/>
            <person name="Grigoriev I.V."/>
            <person name="Szabo L.J."/>
            <person name="Martin F."/>
        </authorList>
    </citation>
    <scope>NUCLEOTIDE SEQUENCE [LARGE SCALE GENOMIC DNA]</scope>
    <source>
        <strain evidence="4">98AG31 / pathotype 3-4-7</strain>
    </source>
</reference>
<dbReference type="PANTHER" id="PTHR47219">
    <property type="entry name" value="RAB GTPASE-ACTIVATING PROTEIN 1-LIKE"/>
    <property type="match status" value="1"/>
</dbReference>
<dbReference type="VEuPathDB" id="FungiDB:MELLADRAFT_92261"/>
<evidence type="ECO:0000313" key="3">
    <source>
        <dbReference type="EMBL" id="EGG10898.1"/>
    </source>
</evidence>
<gene>
    <name evidence="3" type="ORF">MELLADRAFT_92261</name>
</gene>
<feature type="compositionally biased region" description="Polar residues" evidence="1">
    <location>
        <begin position="1"/>
        <end position="18"/>
    </location>
</feature>
<dbReference type="InterPro" id="IPR000195">
    <property type="entry name" value="Rab-GAP-TBC_dom"/>
</dbReference>
<dbReference type="AlphaFoldDB" id="F4R900"/>
<dbReference type="PROSITE" id="PS50086">
    <property type="entry name" value="TBC_RABGAP"/>
    <property type="match status" value="1"/>
</dbReference>
<dbReference type="PANTHER" id="PTHR47219:SF9">
    <property type="entry name" value="GTPASE ACTIVATING PROTEIN AND CENTROSOME-ASSOCIATED, ISOFORM B"/>
    <property type="match status" value="1"/>
</dbReference>
<dbReference type="OrthoDB" id="294251at2759"/>
<dbReference type="GO" id="GO:0031267">
    <property type="term" value="F:small GTPase binding"/>
    <property type="evidence" value="ECO:0007669"/>
    <property type="project" value="TreeGrafter"/>
</dbReference>
<evidence type="ECO:0000256" key="1">
    <source>
        <dbReference type="SAM" id="MobiDB-lite"/>
    </source>
</evidence>
<dbReference type="HOGENOM" id="CLU_014848_0_0_1"/>
<accession>F4R900</accession>
<dbReference type="InterPro" id="IPR035969">
    <property type="entry name" value="Rab-GAP_TBC_sf"/>
</dbReference>
<dbReference type="InterPro" id="IPR050302">
    <property type="entry name" value="Rab_GAP_TBC_domain"/>
</dbReference>
<name>F4R900_MELLP</name>